<gene>
    <name evidence="2" type="ORF">CDD82_552</name>
</gene>
<accession>A0A2C5ZHU1</accession>
<keyword evidence="3" id="KW-1185">Reference proteome</keyword>
<sequence>MFRMSLASQGAEDQEGNQERIASPKATGATGHWGHAVLLKRLPRDNGCIRHGTGKLEMRNRFDRGPMRCDVIRPTRMRTQSGIPTRRHTDYTDLTWVPHVRVDKKNQNKSQRQPLALVLALFLVSPLSTRSVAFVQLGHDWAKPTEG</sequence>
<evidence type="ECO:0000313" key="2">
    <source>
        <dbReference type="EMBL" id="PHH81535.1"/>
    </source>
</evidence>
<feature type="region of interest" description="Disordered" evidence="1">
    <location>
        <begin position="1"/>
        <end position="29"/>
    </location>
</feature>
<proteinExistence type="predicted"/>
<comment type="caution">
    <text evidence="2">The sequence shown here is derived from an EMBL/GenBank/DDBJ whole genome shotgun (WGS) entry which is preliminary data.</text>
</comment>
<dbReference type="EMBL" id="NJEU01000113">
    <property type="protein sequence ID" value="PHH81535.1"/>
    <property type="molecule type" value="Genomic_DNA"/>
</dbReference>
<reference evidence="2 3" key="1">
    <citation type="submission" date="2017-06" db="EMBL/GenBank/DDBJ databases">
        <title>Ant-infecting Ophiocordyceps genomes reveal a high diversity of potential behavioral manipulation genes and a possible major role for enterotoxins.</title>
        <authorList>
            <person name="De Bekker C."/>
            <person name="Evans H.C."/>
            <person name="Brachmann A."/>
            <person name="Hughes D.P."/>
        </authorList>
    </citation>
    <scope>NUCLEOTIDE SEQUENCE [LARGE SCALE GENOMIC DNA]</scope>
    <source>
        <strain evidence="2 3">1348a</strain>
    </source>
</reference>
<evidence type="ECO:0000256" key="1">
    <source>
        <dbReference type="SAM" id="MobiDB-lite"/>
    </source>
</evidence>
<name>A0A2C5ZHU1_9HYPO</name>
<organism evidence="2 3">
    <name type="scientific">Ophiocordyceps australis</name>
    <dbReference type="NCBI Taxonomy" id="1399860"/>
    <lineage>
        <taxon>Eukaryota</taxon>
        <taxon>Fungi</taxon>
        <taxon>Dikarya</taxon>
        <taxon>Ascomycota</taxon>
        <taxon>Pezizomycotina</taxon>
        <taxon>Sordariomycetes</taxon>
        <taxon>Hypocreomycetidae</taxon>
        <taxon>Hypocreales</taxon>
        <taxon>Ophiocordycipitaceae</taxon>
        <taxon>Ophiocordyceps</taxon>
    </lineage>
</organism>
<evidence type="ECO:0000313" key="3">
    <source>
        <dbReference type="Proteomes" id="UP000224854"/>
    </source>
</evidence>
<dbReference type="AlphaFoldDB" id="A0A2C5ZHU1"/>
<dbReference type="Proteomes" id="UP000224854">
    <property type="component" value="Unassembled WGS sequence"/>
</dbReference>
<protein>
    <submittedName>
        <fullName evidence="2">Uncharacterized protein</fullName>
    </submittedName>
</protein>